<sequence>MFSRLAMSKTSDNNGIGEAGAVPALNTFEFCVSQPFIAESPYTPASQIVPRIEDSRPIFIDHKSGRALTFGQISSDALTIASGLLSLGLDPNHIYKLPPTSTCLQGPEIAPVVLIQLPNNIAFAPILLGTFAAGLTATLVSPALTSDELGWILQNAHPRAIITTSASLPAMLAAINQQTDHKEYYHPPPSTATPSSPLDWKALLAPSLSSPSIPFQIPFPLSPTSTPSRTAVILWSSGTSGRSKGVLLSHAALNFSMASLWHDMDSYLGQRQRWLGYVPFYHVFGLCTVLLMSIAAGAAVYTMPSFNLDVMLAAVPKLQITYLHMAPPIAVMLAKAPAVEKHARIDPRTGKNAFGSVVGAVTGGAPCGHEVVVQVYNRLGFRIKLGYGLSETCSTALQRGLSEAEMHAHAGDTGKPHWGVEVVIAAAAAAAAAPSDNGAVTKSAPLDTEGEILIRSPSVMTAYLPIGLFTDKRGGRPDMAATTDALTPDGFFRTGDVGTVNDGGRVRITDRLKELIKVRAYQVAPAELEAALCSSDKVADAGVIGVYDADEATEWPRAFVVPAGGVGVKNMGKAAIDSLAQELKGLVEKRTAKYKWLIGGIVFVDQIPKSPSGKILRRVLRDQGAGAGGGVEVALYVKKKRGGAKL</sequence>
<keyword evidence="1" id="KW-0472">Membrane</keyword>
<dbReference type="EMBL" id="JAULSR010000009">
    <property type="protein sequence ID" value="KAK0612392.1"/>
    <property type="molecule type" value="Genomic_DNA"/>
</dbReference>
<dbReference type="AlphaFoldDB" id="A0AA39TTX2"/>
<dbReference type="Pfam" id="PF00501">
    <property type="entry name" value="AMP-binding"/>
    <property type="match status" value="1"/>
</dbReference>
<dbReference type="InterPro" id="IPR020845">
    <property type="entry name" value="AMP-binding_CS"/>
</dbReference>
<dbReference type="InterPro" id="IPR025110">
    <property type="entry name" value="AMP-bd_C"/>
</dbReference>
<keyword evidence="5" id="KW-1185">Reference proteome</keyword>
<dbReference type="GO" id="GO:0016405">
    <property type="term" value="F:CoA-ligase activity"/>
    <property type="evidence" value="ECO:0007669"/>
    <property type="project" value="TreeGrafter"/>
</dbReference>
<organism evidence="4 5">
    <name type="scientific">Bombardia bombarda</name>
    <dbReference type="NCBI Taxonomy" id="252184"/>
    <lineage>
        <taxon>Eukaryota</taxon>
        <taxon>Fungi</taxon>
        <taxon>Dikarya</taxon>
        <taxon>Ascomycota</taxon>
        <taxon>Pezizomycotina</taxon>
        <taxon>Sordariomycetes</taxon>
        <taxon>Sordariomycetidae</taxon>
        <taxon>Sordariales</taxon>
        <taxon>Lasiosphaeriaceae</taxon>
        <taxon>Bombardia</taxon>
    </lineage>
</organism>
<dbReference type="PANTHER" id="PTHR24096:SF295">
    <property type="entry name" value="ACETYL-COA SYNTHETASE-LIKE PROTEIN"/>
    <property type="match status" value="1"/>
</dbReference>
<feature type="domain" description="AMP-binding enzyme C-terminal" evidence="3">
    <location>
        <begin position="527"/>
        <end position="614"/>
    </location>
</feature>
<dbReference type="InterPro" id="IPR045851">
    <property type="entry name" value="AMP-bd_C_sf"/>
</dbReference>
<gene>
    <name evidence="4" type="ORF">B0T17DRAFT_543487</name>
</gene>
<dbReference type="Pfam" id="PF13193">
    <property type="entry name" value="AMP-binding_C"/>
    <property type="match status" value="1"/>
</dbReference>
<dbReference type="Proteomes" id="UP001174934">
    <property type="component" value="Unassembled WGS sequence"/>
</dbReference>
<protein>
    <recommendedName>
        <fullName evidence="6">4-coumarate--CoA ligase</fullName>
    </recommendedName>
</protein>
<accession>A0AA39TTX2</accession>
<keyword evidence="1" id="KW-0812">Transmembrane</keyword>
<evidence type="ECO:0008006" key="6">
    <source>
        <dbReference type="Google" id="ProtNLM"/>
    </source>
</evidence>
<name>A0AA39TTX2_9PEZI</name>
<reference evidence="4" key="1">
    <citation type="submission" date="2023-06" db="EMBL/GenBank/DDBJ databases">
        <title>Genome-scale phylogeny and comparative genomics of the fungal order Sordariales.</title>
        <authorList>
            <consortium name="Lawrence Berkeley National Laboratory"/>
            <person name="Hensen N."/>
            <person name="Bonometti L."/>
            <person name="Westerberg I."/>
            <person name="Brannstrom I.O."/>
            <person name="Guillou S."/>
            <person name="Cros-Aarteil S."/>
            <person name="Calhoun S."/>
            <person name="Haridas S."/>
            <person name="Kuo A."/>
            <person name="Mondo S."/>
            <person name="Pangilinan J."/>
            <person name="Riley R."/>
            <person name="LaButti K."/>
            <person name="Andreopoulos B."/>
            <person name="Lipzen A."/>
            <person name="Chen C."/>
            <person name="Yanf M."/>
            <person name="Daum C."/>
            <person name="Ng V."/>
            <person name="Clum A."/>
            <person name="Steindorff A."/>
            <person name="Ohm R."/>
            <person name="Martin F."/>
            <person name="Silar P."/>
            <person name="Natvig D."/>
            <person name="Lalanne C."/>
            <person name="Gautier V."/>
            <person name="Ament-velasquez S.L."/>
            <person name="Kruys A."/>
            <person name="Hutchinson M.I."/>
            <person name="Powell A.J."/>
            <person name="Barry K."/>
            <person name="Miller A.N."/>
            <person name="Grigoriev I.V."/>
            <person name="Debuchy R."/>
            <person name="Gladieux P."/>
            <person name="Thoren M.H."/>
            <person name="Johannesson H."/>
        </authorList>
    </citation>
    <scope>NUCLEOTIDE SEQUENCE</scope>
    <source>
        <strain evidence="4">SMH3391-2</strain>
    </source>
</reference>
<dbReference type="Gene3D" id="3.40.50.12780">
    <property type="entry name" value="N-terminal domain of ligase-like"/>
    <property type="match status" value="1"/>
</dbReference>
<keyword evidence="1" id="KW-1133">Transmembrane helix</keyword>
<feature type="transmembrane region" description="Helical" evidence="1">
    <location>
        <begin position="280"/>
        <end position="301"/>
    </location>
</feature>
<comment type="caution">
    <text evidence="4">The sequence shown here is derived from an EMBL/GenBank/DDBJ whole genome shotgun (WGS) entry which is preliminary data.</text>
</comment>
<dbReference type="SUPFAM" id="SSF56801">
    <property type="entry name" value="Acetyl-CoA synthetase-like"/>
    <property type="match status" value="1"/>
</dbReference>
<evidence type="ECO:0000313" key="5">
    <source>
        <dbReference type="Proteomes" id="UP001174934"/>
    </source>
</evidence>
<dbReference type="Gene3D" id="3.30.300.30">
    <property type="match status" value="1"/>
</dbReference>
<dbReference type="PROSITE" id="PS00455">
    <property type="entry name" value="AMP_BINDING"/>
    <property type="match status" value="1"/>
</dbReference>
<evidence type="ECO:0000256" key="1">
    <source>
        <dbReference type="SAM" id="Phobius"/>
    </source>
</evidence>
<evidence type="ECO:0000259" key="2">
    <source>
        <dbReference type="Pfam" id="PF00501"/>
    </source>
</evidence>
<evidence type="ECO:0000313" key="4">
    <source>
        <dbReference type="EMBL" id="KAK0612392.1"/>
    </source>
</evidence>
<proteinExistence type="predicted"/>
<dbReference type="PANTHER" id="PTHR24096">
    <property type="entry name" value="LONG-CHAIN-FATTY-ACID--COA LIGASE"/>
    <property type="match status" value="1"/>
</dbReference>
<dbReference type="GO" id="GO:0019748">
    <property type="term" value="P:secondary metabolic process"/>
    <property type="evidence" value="ECO:0007669"/>
    <property type="project" value="TreeGrafter"/>
</dbReference>
<dbReference type="InterPro" id="IPR042099">
    <property type="entry name" value="ANL_N_sf"/>
</dbReference>
<evidence type="ECO:0000259" key="3">
    <source>
        <dbReference type="Pfam" id="PF13193"/>
    </source>
</evidence>
<dbReference type="InterPro" id="IPR000873">
    <property type="entry name" value="AMP-dep_synth/lig_dom"/>
</dbReference>
<feature type="domain" description="AMP-dependent synthetase/ligase" evidence="2">
    <location>
        <begin position="111"/>
        <end position="464"/>
    </location>
</feature>